<evidence type="ECO:0000256" key="1">
    <source>
        <dbReference type="ARBA" id="ARBA00022729"/>
    </source>
</evidence>
<organism evidence="3 4">
    <name type="scientific">Niveibacterium microcysteis</name>
    <dbReference type="NCBI Taxonomy" id="2811415"/>
    <lineage>
        <taxon>Bacteria</taxon>
        <taxon>Pseudomonadati</taxon>
        <taxon>Pseudomonadota</taxon>
        <taxon>Betaproteobacteria</taxon>
        <taxon>Rhodocyclales</taxon>
        <taxon>Rhodocyclaceae</taxon>
        <taxon>Niveibacterium</taxon>
    </lineage>
</organism>
<feature type="domain" description="Solute-binding protein family 3/N-terminal" evidence="2">
    <location>
        <begin position="51"/>
        <end position="186"/>
    </location>
</feature>
<dbReference type="RefSeq" id="WP_206253329.1">
    <property type="nucleotide sequence ID" value="NZ_CP071060.1"/>
</dbReference>
<sequence>MCRIAAKAVSAALAGPDGARVVRVRLRVVCALLVAGLLPDAVFAADESISVVFRNKPPYSYVENGVQKGFLLARAQQLFAAAGLRARFEEMPPARMWAELRANAAPLCSFGWYRLPEREAFARFSLPIHTDRPQVVLTRADMAPRLRRHTSFAALLQAGDQRFGVVDAVSYGPELDRLIAGARVPVSRVLDAPVRAIWMLAAGRFDFMIVDQDDLDFYLANTPDLKNQKLERVDFPDMPPGMTRHILCSRQVPEAWMQRLDDAIRKQAETPRKR</sequence>
<dbReference type="EMBL" id="CP071060">
    <property type="protein sequence ID" value="QSI75607.1"/>
    <property type="molecule type" value="Genomic_DNA"/>
</dbReference>
<name>A0ABX7M1G1_9RHOO</name>
<accession>A0ABX7M1G1</accession>
<keyword evidence="1" id="KW-0732">Signal</keyword>
<dbReference type="Gene3D" id="3.40.190.10">
    <property type="entry name" value="Periplasmic binding protein-like II"/>
    <property type="match status" value="2"/>
</dbReference>
<protein>
    <submittedName>
        <fullName evidence="3">Transporter substrate-binding domain-containing protein</fullName>
    </submittedName>
</protein>
<evidence type="ECO:0000313" key="4">
    <source>
        <dbReference type="Proteomes" id="UP000663570"/>
    </source>
</evidence>
<evidence type="ECO:0000313" key="3">
    <source>
        <dbReference type="EMBL" id="QSI75607.1"/>
    </source>
</evidence>
<proteinExistence type="predicted"/>
<dbReference type="Pfam" id="PF00497">
    <property type="entry name" value="SBP_bac_3"/>
    <property type="match status" value="1"/>
</dbReference>
<reference evidence="3 4" key="1">
    <citation type="submission" date="2021-02" db="EMBL/GenBank/DDBJ databases">
        <title>Niveibacterium changnyeongensis HC41.</title>
        <authorList>
            <person name="Kang M."/>
        </authorList>
    </citation>
    <scope>NUCLEOTIDE SEQUENCE [LARGE SCALE GENOMIC DNA]</scope>
    <source>
        <strain evidence="3 4">HC41</strain>
    </source>
</reference>
<evidence type="ECO:0000259" key="2">
    <source>
        <dbReference type="Pfam" id="PF00497"/>
    </source>
</evidence>
<dbReference type="InterPro" id="IPR001638">
    <property type="entry name" value="Solute-binding_3/MltF_N"/>
</dbReference>
<dbReference type="PANTHER" id="PTHR35936:SF35">
    <property type="entry name" value="L-CYSTINE-BINDING PROTEIN TCYJ"/>
    <property type="match status" value="1"/>
</dbReference>
<gene>
    <name evidence="3" type="ORF">JY500_14025</name>
</gene>
<keyword evidence="4" id="KW-1185">Reference proteome</keyword>
<dbReference type="SUPFAM" id="SSF53850">
    <property type="entry name" value="Periplasmic binding protein-like II"/>
    <property type="match status" value="1"/>
</dbReference>
<dbReference type="Proteomes" id="UP000663570">
    <property type="component" value="Chromosome"/>
</dbReference>
<dbReference type="PANTHER" id="PTHR35936">
    <property type="entry name" value="MEMBRANE-BOUND LYTIC MUREIN TRANSGLYCOSYLASE F"/>
    <property type="match status" value="1"/>
</dbReference>